<reference evidence="1 2" key="1">
    <citation type="submission" date="2019-02" db="EMBL/GenBank/DDBJ databases">
        <title>Deep-cultivation of Planctomycetes and their phenomic and genomic characterization uncovers novel biology.</title>
        <authorList>
            <person name="Wiegand S."/>
            <person name="Jogler M."/>
            <person name="Boedeker C."/>
            <person name="Pinto D."/>
            <person name="Vollmers J."/>
            <person name="Rivas-Marin E."/>
            <person name="Kohn T."/>
            <person name="Peeters S.H."/>
            <person name="Heuer A."/>
            <person name="Rast P."/>
            <person name="Oberbeckmann S."/>
            <person name="Bunk B."/>
            <person name="Jeske O."/>
            <person name="Meyerdierks A."/>
            <person name="Storesund J.E."/>
            <person name="Kallscheuer N."/>
            <person name="Luecker S."/>
            <person name="Lage O.M."/>
            <person name="Pohl T."/>
            <person name="Merkel B.J."/>
            <person name="Hornburger P."/>
            <person name="Mueller R.-W."/>
            <person name="Bruemmer F."/>
            <person name="Labrenz M."/>
            <person name="Spormann A.M."/>
            <person name="Op den Camp H."/>
            <person name="Overmann J."/>
            <person name="Amann R."/>
            <person name="Jetten M.S.M."/>
            <person name="Mascher T."/>
            <person name="Medema M.H."/>
            <person name="Devos D.P."/>
            <person name="Kaster A.-K."/>
            <person name="Ovreas L."/>
            <person name="Rohde M."/>
            <person name="Galperin M.Y."/>
            <person name="Jogler C."/>
        </authorList>
    </citation>
    <scope>NUCLEOTIDE SEQUENCE [LARGE SCALE GENOMIC DNA]</scope>
    <source>
        <strain evidence="1 2">Pan161</strain>
    </source>
</reference>
<dbReference type="Proteomes" id="UP000316855">
    <property type="component" value="Chromosome"/>
</dbReference>
<name>A0A517VM76_9PLAN</name>
<dbReference type="KEGG" id="gax:Pan161_58150"/>
<protein>
    <submittedName>
        <fullName evidence="1">Uncharacterized protein</fullName>
    </submittedName>
</protein>
<evidence type="ECO:0000313" key="1">
    <source>
        <dbReference type="EMBL" id="QDT94122.1"/>
    </source>
</evidence>
<gene>
    <name evidence="1" type="ORF">Pan161_58150</name>
</gene>
<keyword evidence="2" id="KW-1185">Reference proteome</keyword>
<organism evidence="1 2">
    <name type="scientific">Gimesia algae</name>
    <dbReference type="NCBI Taxonomy" id="2527971"/>
    <lineage>
        <taxon>Bacteria</taxon>
        <taxon>Pseudomonadati</taxon>
        <taxon>Planctomycetota</taxon>
        <taxon>Planctomycetia</taxon>
        <taxon>Planctomycetales</taxon>
        <taxon>Planctomycetaceae</taxon>
        <taxon>Gimesia</taxon>
    </lineage>
</organism>
<accession>A0A517VM76</accession>
<sequence length="185" mass="21502">MMLDMIPVGYMAKRVESKPDFLKNYQVEDIYSVSNCISDHFAYYIDYWKHNGFWMFNSPEDLRTLAKEQGLDLVGTKMFYYEAYAYQCHEDNLEWELFKPEQSFVTDVQVPAKKVLEGYDIVSFSQENAPECSYLSCNHMAETIPVNRHCLIETFDEAKLLLSQGAFKGCEPGPCRIFAVYSLVE</sequence>
<dbReference type="EMBL" id="CP036343">
    <property type="protein sequence ID" value="QDT94122.1"/>
    <property type="molecule type" value="Genomic_DNA"/>
</dbReference>
<proteinExistence type="predicted"/>
<dbReference type="AlphaFoldDB" id="A0A517VM76"/>
<evidence type="ECO:0000313" key="2">
    <source>
        <dbReference type="Proteomes" id="UP000316855"/>
    </source>
</evidence>
<dbReference type="RefSeq" id="WP_197995569.1">
    <property type="nucleotide sequence ID" value="NZ_CP036343.1"/>
</dbReference>